<evidence type="ECO:0000256" key="13">
    <source>
        <dbReference type="SAM" id="Phobius"/>
    </source>
</evidence>
<dbReference type="EMBL" id="KB311953">
    <property type="protein sequence ID" value="ELT88168.1"/>
    <property type="molecule type" value="Genomic_DNA"/>
</dbReference>
<dbReference type="PROSITE" id="PS50268">
    <property type="entry name" value="CADHERIN_2"/>
    <property type="match status" value="7"/>
</dbReference>
<evidence type="ECO:0000256" key="12">
    <source>
        <dbReference type="SAM" id="MobiDB-lite"/>
    </source>
</evidence>
<evidence type="ECO:0000259" key="15">
    <source>
        <dbReference type="PROSITE" id="PS50268"/>
    </source>
</evidence>
<keyword evidence="5" id="KW-0677">Repeat</keyword>
<keyword evidence="18" id="KW-1185">Reference proteome</keyword>
<dbReference type="Gene3D" id="2.60.40.60">
    <property type="entry name" value="Cadherins"/>
    <property type="match status" value="7"/>
</dbReference>
<proteinExistence type="predicted"/>
<dbReference type="InterPro" id="IPR002126">
    <property type="entry name" value="Cadherin-like_dom"/>
</dbReference>
<dbReference type="CDD" id="cd11304">
    <property type="entry name" value="Cadherin_repeat"/>
    <property type="match status" value="7"/>
</dbReference>
<evidence type="ECO:0000256" key="3">
    <source>
        <dbReference type="ARBA" id="ARBA00022692"/>
    </source>
</evidence>
<feature type="domain" description="Cadherin" evidence="15">
    <location>
        <begin position="368"/>
        <end position="461"/>
    </location>
</feature>
<evidence type="ECO:0000256" key="1">
    <source>
        <dbReference type="ARBA" id="ARBA00004251"/>
    </source>
</evidence>
<gene>
    <name evidence="16" type="ORF">CAPTEDRAFT_228852</name>
</gene>
<evidence type="ECO:0000313" key="18">
    <source>
        <dbReference type="Proteomes" id="UP000014760"/>
    </source>
</evidence>
<accession>R7T562</accession>
<feature type="compositionally biased region" description="Low complexity" evidence="12">
    <location>
        <begin position="1029"/>
        <end position="1040"/>
    </location>
</feature>
<feature type="compositionally biased region" description="Polar residues" evidence="12">
    <location>
        <begin position="914"/>
        <end position="926"/>
    </location>
</feature>
<dbReference type="Proteomes" id="UP000014760">
    <property type="component" value="Unassembled WGS sequence"/>
</dbReference>
<keyword evidence="9 13" id="KW-0472">Membrane</keyword>
<organism evidence="16">
    <name type="scientific">Capitella teleta</name>
    <name type="common">Polychaete worm</name>
    <dbReference type="NCBI Taxonomy" id="283909"/>
    <lineage>
        <taxon>Eukaryota</taxon>
        <taxon>Metazoa</taxon>
        <taxon>Spiralia</taxon>
        <taxon>Lophotrochozoa</taxon>
        <taxon>Annelida</taxon>
        <taxon>Polychaeta</taxon>
        <taxon>Sedentaria</taxon>
        <taxon>Scolecida</taxon>
        <taxon>Capitellidae</taxon>
        <taxon>Capitella</taxon>
    </lineage>
</organism>
<feature type="domain" description="Cadherin" evidence="15">
    <location>
        <begin position="132"/>
        <end position="241"/>
    </location>
</feature>
<evidence type="ECO:0000256" key="7">
    <source>
        <dbReference type="ARBA" id="ARBA00022889"/>
    </source>
</evidence>
<feature type="signal peptide" evidence="14">
    <location>
        <begin position="1"/>
        <end position="19"/>
    </location>
</feature>
<keyword evidence="4 14" id="KW-0732">Signal</keyword>
<dbReference type="GO" id="GO:0005886">
    <property type="term" value="C:plasma membrane"/>
    <property type="evidence" value="ECO:0007669"/>
    <property type="project" value="UniProtKB-SubCell"/>
</dbReference>
<evidence type="ECO:0000256" key="8">
    <source>
        <dbReference type="ARBA" id="ARBA00022989"/>
    </source>
</evidence>
<dbReference type="PANTHER" id="PTHR24028">
    <property type="entry name" value="CADHERIN-87A"/>
    <property type="match status" value="1"/>
</dbReference>
<feature type="compositionally biased region" description="Basic and acidic residues" evidence="12">
    <location>
        <begin position="931"/>
        <end position="946"/>
    </location>
</feature>
<keyword evidence="2" id="KW-1003">Cell membrane</keyword>
<evidence type="ECO:0000256" key="10">
    <source>
        <dbReference type="ARBA" id="ARBA00023180"/>
    </source>
</evidence>
<dbReference type="EMBL" id="AMQN01003488">
    <property type="status" value="NOT_ANNOTATED_CDS"/>
    <property type="molecule type" value="Genomic_DNA"/>
</dbReference>
<evidence type="ECO:0000256" key="6">
    <source>
        <dbReference type="ARBA" id="ARBA00022837"/>
    </source>
</evidence>
<evidence type="ECO:0000313" key="16">
    <source>
        <dbReference type="EMBL" id="ELT88168.1"/>
    </source>
</evidence>
<evidence type="ECO:0000256" key="9">
    <source>
        <dbReference type="ARBA" id="ARBA00023136"/>
    </source>
</evidence>
<feature type="domain" description="Cadherin" evidence="15">
    <location>
        <begin position="472"/>
        <end position="570"/>
    </location>
</feature>
<sequence length="1068" mass="116420">MLLSSAKMLLTVFAVTVTSLNKDRTNPIQYSLVEETSASLGNVLEDSFVLNKYNTAKEEFRCTFMGGDQEYFTLDANGDLSTLNPVDRDQLCPNEVYCNIILDIQVLPIQYFEILKVNITIVDINDEWPLFDDSVVFVTVSENAVVGSSIALPRAVDNDSPEYGIMLYRIMPENSPYELSSTGSQDDEEHIYIVTKDALDREVKESTHLTLIAYDGGYPPKSGAIQIVITIEDSNDNPPKFLKETYRVEVLESTPKNTIILTLSATDPDLGLAGVINYSLSLKSKEDFGDLISLNAETGNVTLIDELDYEKINHISIRVLAQNVDGGSLASQASIEINVIDVNDNIPDIFLPDGVGDGDATPHFETLEESPIGSYVFHFSTDDLDSGDNGIVNCSTKNSGFQVQRVDSTEFKVVNTIVHDRERTLSKGLLLTCNDSGSPVLSSDQYVIIDFIDANDHSPQFATTYLIGKSIQNNVSGAYVATVRAEDEDIGDNGLFGYSIQAPLDSFFNIDTLNGNISTAVDHIPEALQQFNLTILAIDRGSPTQTGTAQVQINLDGVPPNQAQQTEKGFHQCTVLENVSPGTVVCSLAGSPAIPALYKALLTIGYNIEYESINDLPLSIESSSGRIVTSGAIDRESVNSFTFEVMLKLTYASLKSSDTWPLKVVIMVEDKNDNPPEFIFPNSLNNSISITENTTIGDKLATIRATDADLGRNADLSFELLGAAESRIFRIDPTSGELFLRANISSTTQKDRTLLMIKVIDSGKPPKETTRTLIIKLPKALSTIEEPDPGIWDKTLILLIAVAVAGAIVLICGIFMCVVCVRCKRRKNKKKRDRVKMAAEAQNLAQARYDPNQVPDLVWMSGNGESIACGESYLESVSSSMTGAAFISSQALPKHLDARLADAESLSSSFGFDVQSRASTSDSGRGSSVPEHGHVRQRSYEGHEPLHMTLWNNPIPEDDYHDRSPRQSQAAARAAAAPLDPTLASHYASDYGLRQPPRPAPSGLTRSVSAASGAYRSKAVRCRLDDARPPSVASSAGSSGWNSDTYIRKPRKKVRPEAASDSELYKQA</sequence>
<dbReference type="OrthoDB" id="6252479at2759"/>
<feature type="compositionally biased region" description="Low complexity" evidence="12">
    <location>
        <begin position="966"/>
        <end position="978"/>
    </location>
</feature>
<evidence type="ECO:0000256" key="14">
    <source>
        <dbReference type="SAM" id="SignalP"/>
    </source>
</evidence>
<dbReference type="EnsemblMetazoa" id="CapteT228852">
    <property type="protein sequence ID" value="CapteP228852"/>
    <property type="gene ID" value="CapteG228852"/>
</dbReference>
<keyword evidence="6 11" id="KW-0106">Calcium</keyword>
<keyword evidence="10" id="KW-0325">Glycoprotein</keyword>
<dbReference type="SMART" id="SM00112">
    <property type="entry name" value="CA"/>
    <property type="match status" value="7"/>
</dbReference>
<dbReference type="STRING" id="283909.R7T562"/>
<evidence type="ECO:0000256" key="11">
    <source>
        <dbReference type="PROSITE-ProRule" id="PRU00043"/>
    </source>
</evidence>
<dbReference type="GO" id="GO:0007156">
    <property type="term" value="P:homophilic cell adhesion via plasma membrane adhesion molecules"/>
    <property type="evidence" value="ECO:0007669"/>
    <property type="project" value="InterPro"/>
</dbReference>
<dbReference type="PROSITE" id="PS00232">
    <property type="entry name" value="CADHERIN_1"/>
    <property type="match status" value="3"/>
</dbReference>
<reference evidence="18" key="1">
    <citation type="submission" date="2012-12" db="EMBL/GenBank/DDBJ databases">
        <authorList>
            <person name="Hellsten U."/>
            <person name="Grimwood J."/>
            <person name="Chapman J.A."/>
            <person name="Shapiro H."/>
            <person name="Aerts A."/>
            <person name="Otillar R.P."/>
            <person name="Terry A.Y."/>
            <person name="Boore J.L."/>
            <person name="Simakov O."/>
            <person name="Marletaz F."/>
            <person name="Cho S.-J."/>
            <person name="Edsinger-Gonzales E."/>
            <person name="Havlak P."/>
            <person name="Kuo D.-H."/>
            <person name="Larsson T."/>
            <person name="Lv J."/>
            <person name="Arendt D."/>
            <person name="Savage R."/>
            <person name="Osoegawa K."/>
            <person name="de Jong P."/>
            <person name="Lindberg D.R."/>
            <person name="Seaver E.C."/>
            <person name="Weisblat D.A."/>
            <person name="Putnam N.H."/>
            <person name="Grigoriev I.V."/>
            <person name="Rokhsar D.S."/>
        </authorList>
    </citation>
    <scope>NUCLEOTIDE SEQUENCE</scope>
    <source>
        <strain evidence="18">I ESC-2004</strain>
    </source>
</reference>
<keyword evidence="7" id="KW-0130">Cell adhesion</keyword>
<evidence type="ECO:0000313" key="17">
    <source>
        <dbReference type="EnsemblMetazoa" id="CapteP228852"/>
    </source>
</evidence>
<dbReference type="FunFam" id="2.60.40.60:FF:000007">
    <property type="entry name" value="Protocadherin alpha 2"/>
    <property type="match status" value="1"/>
</dbReference>
<keyword evidence="3 13" id="KW-0812">Transmembrane</keyword>
<dbReference type="AlphaFoldDB" id="R7T562"/>
<dbReference type="InterPro" id="IPR050174">
    <property type="entry name" value="Protocadherin/Cadherin-CA"/>
</dbReference>
<dbReference type="InterPro" id="IPR020894">
    <property type="entry name" value="Cadherin_CS"/>
</dbReference>
<feature type="domain" description="Cadherin" evidence="15">
    <location>
        <begin position="682"/>
        <end position="789"/>
    </location>
</feature>
<feature type="domain" description="Cadherin" evidence="15">
    <location>
        <begin position="567"/>
        <end position="678"/>
    </location>
</feature>
<evidence type="ECO:0000256" key="4">
    <source>
        <dbReference type="ARBA" id="ARBA00022729"/>
    </source>
</evidence>
<feature type="domain" description="Cadherin" evidence="15">
    <location>
        <begin position="12"/>
        <end position="131"/>
    </location>
</feature>
<reference evidence="17" key="3">
    <citation type="submission" date="2015-06" db="UniProtKB">
        <authorList>
            <consortium name="EnsemblMetazoa"/>
        </authorList>
    </citation>
    <scope>IDENTIFICATION</scope>
</reference>
<dbReference type="GO" id="GO:0005509">
    <property type="term" value="F:calcium ion binding"/>
    <property type="evidence" value="ECO:0007669"/>
    <property type="project" value="UniProtKB-UniRule"/>
</dbReference>
<dbReference type="HOGENOM" id="CLU_006480_5_1_1"/>
<dbReference type="FunFam" id="2.60.40.60:FF:000116">
    <property type="entry name" value="Dachsous cadherin-related 2"/>
    <property type="match status" value="1"/>
</dbReference>
<dbReference type="SUPFAM" id="SSF49313">
    <property type="entry name" value="Cadherin-like"/>
    <property type="match status" value="6"/>
</dbReference>
<feature type="domain" description="Cadherin" evidence="15">
    <location>
        <begin position="242"/>
        <end position="349"/>
    </location>
</feature>
<comment type="subcellular location">
    <subcellularLocation>
        <location evidence="1">Cell membrane</location>
        <topology evidence="1">Single-pass type I membrane protein</topology>
    </subcellularLocation>
</comment>
<dbReference type="FunFam" id="2.60.40.60:FF:000002">
    <property type="entry name" value="Protocadherin alpha 2"/>
    <property type="match status" value="1"/>
</dbReference>
<protein>
    <recommendedName>
        <fullName evidence="15">Cadherin domain-containing protein</fullName>
    </recommendedName>
</protein>
<reference evidence="16 18" key="2">
    <citation type="journal article" date="2013" name="Nature">
        <title>Insights into bilaterian evolution from three spiralian genomes.</title>
        <authorList>
            <person name="Simakov O."/>
            <person name="Marletaz F."/>
            <person name="Cho S.J."/>
            <person name="Edsinger-Gonzales E."/>
            <person name="Havlak P."/>
            <person name="Hellsten U."/>
            <person name="Kuo D.H."/>
            <person name="Larsson T."/>
            <person name="Lv J."/>
            <person name="Arendt D."/>
            <person name="Savage R."/>
            <person name="Osoegawa K."/>
            <person name="de Jong P."/>
            <person name="Grimwood J."/>
            <person name="Chapman J.A."/>
            <person name="Shapiro H."/>
            <person name="Aerts A."/>
            <person name="Otillar R.P."/>
            <person name="Terry A.Y."/>
            <person name="Boore J.L."/>
            <person name="Grigoriev I.V."/>
            <person name="Lindberg D.R."/>
            <person name="Seaver E.C."/>
            <person name="Weisblat D.A."/>
            <person name="Putnam N.H."/>
            <person name="Rokhsar D.S."/>
        </authorList>
    </citation>
    <scope>NUCLEOTIDE SEQUENCE</scope>
    <source>
        <strain evidence="16 18">I ESC-2004</strain>
    </source>
</reference>
<evidence type="ECO:0000256" key="5">
    <source>
        <dbReference type="ARBA" id="ARBA00022737"/>
    </source>
</evidence>
<keyword evidence="8 13" id="KW-1133">Transmembrane helix</keyword>
<dbReference type="PRINTS" id="PR00205">
    <property type="entry name" value="CADHERIN"/>
</dbReference>
<name>R7T562_CAPTE</name>
<dbReference type="InterPro" id="IPR013164">
    <property type="entry name" value="Cadherin_N"/>
</dbReference>
<feature type="transmembrane region" description="Helical" evidence="13">
    <location>
        <begin position="796"/>
        <end position="821"/>
    </location>
</feature>
<dbReference type="Pfam" id="PF00028">
    <property type="entry name" value="Cadherin"/>
    <property type="match status" value="4"/>
</dbReference>
<dbReference type="Pfam" id="PF08266">
    <property type="entry name" value="Cadherin_2"/>
    <property type="match status" value="1"/>
</dbReference>
<dbReference type="PANTHER" id="PTHR24028:SF146">
    <property type="entry name" value="CADHERIN 96CB, ISOFORM D-RELATED"/>
    <property type="match status" value="1"/>
</dbReference>
<feature type="chain" id="PRO_5008786672" description="Cadherin domain-containing protein" evidence="14">
    <location>
        <begin position="20"/>
        <end position="1068"/>
    </location>
</feature>
<dbReference type="InterPro" id="IPR015919">
    <property type="entry name" value="Cadherin-like_sf"/>
</dbReference>
<feature type="non-terminal residue" evidence="16">
    <location>
        <position position="1068"/>
    </location>
</feature>
<feature type="region of interest" description="Disordered" evidence="12">
    <location>
        <begin position="914"/>
        <end position="1068"/>
    </location>
</feature>
<evidence type="ECO:0000256" key="2">
    <source>
        <dbReference type="ARBA" id="ARBA00022475"/>
    </source>
</evidence>